<dbReference type="GO" id="GO:0004527">
    <property type="term" value="F:exonuclease activity"/>
    <property type="evidence" value="ECO:0007669"/>
    <property type="project" value="UniProtKB-KW"/>
</dbReference>
<keyword evidence="7" id="KW-0255">Endonuclease</keyword>
<dbReference type="InterPro" id="IPR054767">
    <property type="entry name" value="Cas10-Cmr2_palm2"/>
</dbReference>
<dbReference type="InterPro" id="IPR041062">
    <property type="entry name" value="Csm1_B"/>
</dbReference>
<dbReference type="OrthoDB" id="9768769at2"/>
<keyword evidence="10" id="KW-0067">ATP-binding</keyword>
<dbReference type="InterPro" id="IPR052117">
    <property type="entry name" value="Cas10/Csm1_subtype-III-A"/>
</dbReference>
<name>A0A1R1MKP2_9BACT</name>
<keyword evidence="11" id="KW-0051">Antiviral defense</keyword>
<keyword evidence="5" id="KW-0540">Nuclease</keyword>
<dbReference type="SUPFAM" id="SSF109604">
    <property type="entry name" value="HD-domain/PDEase-like"/>
    <property type="match status" value="1"/>
</dbReference>
<reference evidence="14 15" key="1">
    <citation type="submission" date="2016-10" db="EMBL/GenBank/DDBJ databases">
        <title>Genome sequence of a sulfur-reducing bacterium Desulfurobacterium indicum K6013.</title>
        <authorList>
            <person name="Cao J."/>
            <person name="Shao Z."/>
            <person name="Alain K."/>
            <person name="Jebbar M."/>
        </authorList>
    </citation>
    <scope>NUCLEOTIDE SEQUENCE [LARGE SCALE GENOMIC DNA]</scope>
    <source>
        <strain evidence="14 15">K6013</strain>
    </source>
</reference>
<dbReference type="PANTHER" id="PTHR36528:SF1">
    <property type="entry name" value="CRISPR SYSTEM SINGLE-STRAND-SPECIFIC DEOXYRIBONUCLEASE CAS10_CSM1 (SUBTYPE III-A)"/>
    <property type="match status" value="1"/>
</dbReference>
<dbReference type="AlphaFoldDB" id="A0A1R1MKP2"/>
<comment type="similarity">
    <text evidence="2">Belongs to the CRISPR-associated Cas10/Csm1 family.</text>
</comment>
<dbReference type="STRING" id="1914305.BLW93_05535"/>
<dbReference type="InterPro" id="IPR000160">
    <property type="entry name" value="GGDEF_dom"/>
</dbReference>
<comment type="caution">
    <text evidence="14">The sequence shown here is derived from an EMBL/GenBank/DDBJ whole genome shotgun (WGS) entry which is preliminary data.</text>
</comment>
<keyword evidence="9" id="KW-0269">Exonuclease</keyword>
<evidence type="ECO:0000256" key="6">
    <source>
        <dbReference type="ARBA" id="ARBA00022741"/>
    </source>
</evidence>
<evidence type="ECO:0000256" key="3">
    <source>
        <dbReference type="ARBA" id="ARBA00014333"/>
    </source>
</evidence>
<feature type="domain" description="GGDEF" evidence="13">
    <location>
        <begin position="553"/>
        <end position="700"/>
    </location>
</feature>
<evidence type="ECO:0000256" key="9">
    <source>
        <dbReference type="ARBA" id="ARBA00022839"/>
    </source>
</evidence>
<evidence type="ECO:0000256" key="2">
    <source>
        <dbReference type="ARBA" id="ARBA00005700"/>
    </source>
</evidence>
<dbReference type="RefSeq" id="WP_076713108.1">
    <property type="nucleotide sequence ID" value="NZ_MOEN01000018.1"/>
</dbReference>
<dbReference type="GO" id="GO:0005524">
    <property type="term" value="F:ATP binding"/>
    <property type="evidence" value="ECO:0007669"/>
    <property type="project" value="UniProtKB-KW"/>
</dbReference>
<sequence length="821" mass="94860">MNRELEITATAALLHDIGKFYRRAESKRDSHQVMSEKAILEKLTDGLKKFFTDSEIKEIASLVRNHHYEREKLDNVELTNFLKAVIDGDRHSAGLDRHNTEEKYDEKQATEKSPLVCIFEEIAYNKKKINDISELLSNDVYVYKFKKLSPENAFPIKKSAYYQTDIDYSSLWSKFIKEFNSLKGTSNFNLFFEAMKSIIIKYTWCIPSSTYSPRGFSIPDVPLCDHLTSSAAIATASYRWRKNNSGKKPRYILLSGDFSGIQNFIFSRHGESKKYAAKILRAKSLLVSFALETVITKIAEKFKVNRACLLINAGGKFTMVLPDIDTEKRIKQIKEELEEALIKNHYGLLSINLAFVRLEPEDFEKGRFLNKLKELHIKEGNEKFKSFSIDNEEKFAIRDYIQSLKGKTPCSICGVRPKKENSEMCSLCEYLKELGEKLPKSKAMKITINEKTFPLPEIKVYRSEKELNSEYVNADTDTLIFSIGESITGIPSRNINVHLPKNSKTEVLSEKIKTEIIKRCHEDEKELPDIKTFCQLGMESLIEDGEGTLRGKPFISVLKADVDNLGFIFMKGFVGIENAEEKSKQSLYSVSRVLYLSRMIDYFFSVVLTEKIRNKYRNIYTVFAGGDDLFLIGPWEDMLKFVKEMEEDFRKYVSYNPDLTFSSGILITKPDVPVYFLAEGAEEQLEKSKDTKNCITVFGKTATYEDFKKLLKISDELEREVENKNISTTSAYKLINLSEMANKIYKNAQNALWKAYLAYLTDRNYGKDNHSNISEEDKKTFLKNWIKYIEKYSENISKKNKENKLYIAIAKALYRRRRYGN</sequence>
<dbReference type="Gene3D" id="3.30.70.270">
    <property type="match status" value="1"/>
</dbReference>
<evidence type="ECO:0000256" key="1">
    <source>
        <dbReference type="ARBA" id="ARBA00001968"/>
    </source>
</evidence>
<dbReference type="PROSITE" id="PS50887">
    <property type="entry name" value="GGDEF"/>
    <property type="match status" value="1"/>
</dbReference>
<dbReference type="GO" id="GO:0016740">
    <property type="term" value="F:transferase activity"/>
    <property type="evidence" value="ECO:0007669"/>
    <property type="project" value="UniProtKB-KW"/>
</dbReference>
<proteinExistence type="inferred from homology"/>
<dbReference type="Pfam" id="PF18211">
    <property type="entry name" value="Csm1_B"/>
    <property type="match status" value="1"/>
</dbReference>
<dbReference type="NCBIfam" id="TIGR02578">
    <property type="entry name" value="cas_TM1811_Csm1"/>
    <property type="match status" value="1"/>
</dbReference>
<dbReference type="Proteomes" id="UP000187408">
    <property type="component" value="Unassembled WGS sequence"/>
</dbReference>
<gene>
    <name evidence="14" type="ORF">BLW93_05535</name>
</gene>
<evidence type="ECO:0000256" key="10">
    <source>
        <dbReference type="ARBA" id="ARBA00022840"/>
    </source>
</evidence>
<dbReference type="InterPro" id="IPR043128">
    <property type="entry name" value="Rev_trsase/Diguanyl_cyclase"/>
</dbReference>
<evidence type="ECO:0000256" key="4">
    <source>
        <dbReference type="ARBA" id="ARBA00022679"/>
    </source>
</evidence>
<keyword evidence="6" id="KW-0547">Nucleotide-binding</keyword>
<evidence type="ECO:0000256" key="7">
    <source>
        <dbReference type="ARBA" id="ARBA00022759"/>
    </source>
</evidence>
<protein>
    <recommendedName>
        <fullName evidence="3">CRISPR system single-strand-specific deoxyribonuclease Cas10/Csm1 (subtype III-A)</fullName>
    </recommendedName>
    <alternativeName>
        <fullName evidence="12">Cyclic oligoadenylate synthase</fullName>
    </alternativeName>
</protein>
<comment type="cofactor">
    <cofactor evidence="1">
        <name>a divalent metal cation</name>
        <dbReference type="ChEBI" id="CHEBI:60240"/>
    </cofactor>
</comment>
<evidence type="ECO:0000256" key="8">
    <source>
        <dbReference type="ARBA" id="ARBA00022801"/>
    </source>
</evidence>
<dbReference type="InterPro" id="IPR006674">
    <property type="entry name" value="HD_domain"/>
</dbReference>
<keyword evidence="4" id="KW-0808">Transferase</keyword>
<accession>A0A1R1MKP2</accession>
<dbReference type="InterPro" id="IPR013408">
    <property type="entry name" value="Cas10/Csm1"/>
</dbReference>
<dbReference type="EMBL" id="MOEN01000018">
    <property type="protein sequence ID" value="OMH40388.1"/>
    <property type="molecule type" value="Genomic_DNA"/>
</dbReference>
<organism evidence="14 15">
    <name type="scientific">Desulfurobacterium indicum</name>
    <dbReference type="NCBI Taxonomy" id="1914305"/>
    <lineage>
        <taxon>Bacteria</taxon>
        <taxon>Pseudomonadati</taxon>
        <taxon>Aquificota</taxon>
        <taxon>Aquificia</taxon>
        <taxon>Desulfurobacteriales</taxon>
        <taxon>Desulfurobacteriaceae</taxon>
        <taxon>Desulfurobacterium</taxon>
    </lineage>
</organism>
<keyword evidence="8" id="KW-0378">Hydrolase</keyword>
<dbReference type="GO" id="GO:0004519">
    <property type="term" value="F:endonuclease activity"/>
    <property type="evidence" value="ECO:0007669"/>
    <property type="project" value="UniProtKB-KW"/>
</dbReference>
<evidence type="ECO:0000256" key="5">
    <source>
        <dbReference type="ARBA" id="ARBA00022722"/>
    </source>
</evidence>
<dbReference type="PANTHER" id="PTHR36528">
    <property type="entry name" value="CRISPR SYSTEM SINGLE-STRAND-SPECIFIC DEOXYRIBONUCLEASE CAS10/CSM1 (SUBTYPE III-A)"/>
    <property type="match status" value="1"/>
</dbReference>
<dbReference type="GO" id="GO:0051607">
    <property type="term" value="P:defense response to virus"/>
    <property type="evidence" value="ECO:0007669"/>
    <property type="project" value="UniProtKB-KW"/>
</dbReference>
<evidence type="ECO:0000259" key="13">
    <source>
        <dbReference type="PROSITE" id="PS50887"/>
    </source>
</evidence>
<dbReference type="Gene3D" id="1.10.3210.10">
    <property type="entry name" value="Hypothetical protein af1432"/>
    <property type="match status" value="1"/>
</dbReference>
<evidence type="ECO:0000256" key="11">
    <source>
        <dbReference type="ARBA" id="ARBA00023118"/>
    </source>
</evidence>
<dbReference type="Pfam" id="PF22335">
    <property type="entry name" value="Cas10-Cmr2_palm2"/>
    <property type="match status" value="1"/>
</dbReference>
<keyword evidence="15" id="KW-1185">Reference proteome</keyword>
<evidence type="ECO:0000313" key="15">
    <source>
        <dbReference type="Proteomes" id="UP000187408"/>
    </source>
</evidence>
<dbReference type="Pfam" id="PF01966">
    <property type="entry name" value="HD"/>
    <property type="match status" value="1"/>
</dbReference>
<evidence type="ECO:0000313" key="14">
    <source>
        <dbReference type="EMBL" id="OMH40388.1"/>
    </source>
</evidence>
<evidence type="ECO:0000256" key="12">
    <source>
        <dbReference type="ARBA" id="ARBA00032922"/>
    </source>
</evidence>